<feature type="non-terminal residue" evidence="1">
    <location>
        <position position="171"/>
    </location>
</feature>
<dbReference type="EMBL" id="MGFH01000066">
    <property type="protein sequence ID" value="OGM06360.1"/>
    <property type="molecule type" value="Genomic_DNA"/>
</dbReference>
<protein>
    <submittedName>
        <fullName evidence="1">Photosystem reaction center subunit H</fullName>
    </submittedName>
</protein>
<reference evidence="1 2" key="1">
    <citation type="journal article" date="2016" name="Nat. Commun.">
        <title>Thousands of microbial genomes shed light on interconnected biogeochemical processes in an aquifer system.</title>
        <authorList>
            <person name="Anantharaman K."/>
            <person name="Brown C.T."/>
            <person name="Hug L.A."/>
            <person name="Sharon I."/>
            <person name="Castelle C.J."/>
            <person name="Probst A.J."/>
            <person name="Thomas B.C."/>
            <person name="Singh A."/>
            <person name="Wilkins M.J."/>
            <person name="Karaoz U."/>
            <person name="Brodie E.L."/>
            <person name="Williams K.H."/>
            <person name="Hubbard S.S."/>
            <person name="Banfield J.F."/>
        </authorList>
    </citation>
    <scope>NUCLEOTIDE SEQUENCE [LARGE SCALE GENOMIC DNA]</scope>
</reference>
<dbReference type="InterPro" id="IPR014747">
    <property type="entry name" value="Bac_photo_RC_H_C"/>
</dbReference>
<dbReference type="AlphaFoldDB" id="A0A1F7WUE8"/>
<proteinExistence type="predicted"/>
<dbReference type="Gene3D" id="3.90.50.10">
    <property type="entry name" value="Photosynthetic Reaction Center, subunit H, domain 2"/>
    <property type="match status" value="1"/>
</dbReference>
<sequence>MLVKSKMLNGFTLKSLDGEIGKVKEFYFDDYHWTIRYLVVDTGDWLTSRQVLISPYALVAVMKEEQQISVNLTRKQIEDSPSLDTDKPVSLQFEETYYGYYGWPIYWGGQHMWGAYPDILRDREKWSEQARSEKVWDPNLRSTKAVSGSYIQALDGDIGHVADFIIDEETW</sequence>
<accession>A0A1F7WUE8</accession>
<evidence type="ECO:0000313" key="2">
    <source>
        <dbReference type="Proteomes" id="UP000178735"/>
    </source>
</evidence>
<comment type="caution">
    <text evidence="1">The sequence shown here is derived from an EMBL/GenBank/DDBJ whole genome shotgun (WGS) entry which is preliminary data.</text>
</comment>
<gene>
    <name evidence="1" type="ORF">A2008_02010</name>
</gene>
<dbReference type="GO" id="GO:0030077">
    <property type="term" value="C:plasma membrane light-harvesting complex"/>
    <property type="evidence" value="ECO:0007669"/>
    <property type="project" value="InterPro"/>
</dbReference>
<dbReference type="GO" id="GO:0019684">
    <property type="term" value="P:photosynthesis, light reaction"/>
    <property type="evidence" value="ECO:0007669"/>
    <property type="project" value="InterPro"/>
</dbReference>
<organism evidence="1 2">
    <name type="scientific">Candidatus Wallbacteria bacterium GWC2_49_35</name>
    <dbReference type="NCBI Taxonomy" id="1817813"/>
    <lineage>
        <taxon>Bacteria</taxon>
        <taxon>Candidatus Walliibacteriota</taxon>
    </lineage>
</organism>
<dbReference type="InterPro" id="IPR011033">
    <property type="entry name" value="PRC_barrel-like_sf"/>
</dbReference>
<dbReference type="Proteomes" id="UP000178735">
    <property type="component" value="Unassembled WGS sequence"/>
</dbReference>
<name>A0A1F7WUE8_9BACT</name>
<evidence type="ECO:0000313" key="1">
    <source>
        <dbReference type="EMBL" id="OGM06360.1"/>
    </source>
</evidence>
<dbReference type="SUPFAM" id="SSF50346">
    <property type="entry name" value="PRC-barrel domain"/>
    <property type="match status" value="2"/>
</dbReference>
<dbReference type="STRING" id="1817813.A2008_02010"/>